<evidence type="ECO:0000313" key="3">
    <source>
        <dbReference type="Proteomes" id="UP000324897"/>
    </source>
</evidence>
<evidence type="ECO:0000256" key="1">
    <source>
        <dbReference type="SAM" id="SignalP"/>
    </source>
</evidence>
<name>A0A5J9TNC4_9POAL</name>
<reference evidence="2 3" key="1">
    <citation type="journal article" date="2019" name="Sci. Rep.">
        <title>A high-quality genome of Eragrostis curvula grass provides insights into Poaceae evolution and supports new strategies to enhance forage quality.</title>
        <authorList>
            <person name="Carballo J."/>
            <person name="Santos B.A.C.M."/>
            <person name="Zappacosta D."/>
            <person name="Garbus I."/>
            <person name="Selva J.P."/>
            <person name="Gallo C.A."/>
            <person name="Diaz A."/>
            <person name="Albertini E."/>
            <person name="Caccamo M."/>
            <person name="Echenique V."/>
        </authorList>
    </citation>
    <scope>NUCLEOTIDE SEQUENCE [LARGE SCALE GENOMIC DNA]</scope>
    <source>
        <strain evidence="3">cv. Victoria</strain>
        <tissue evidence="2">Leaf</tissue>
    </source>
</reference>
<evidence type="ECO:0000313" key="2">
    <source>
        <dbReference type="EMBL" id="TVU12883.1"/>
    </source>
</evidence>
<keyword evidence="3" id="KW-1185">Reference proteome</keyword>
<sequence length="59" mass="6096">MRGIYCSGLMALFFFVVAVASPAQCRATLPEIGSTNATAAVSSTALGSKDCDITFCTKT</sequence>
<dbReference type="AlphaFoldDB" id="A0A5J9TNC4"/>
<comment type="caution">
    <text evidence="2">The sequence shown here is derived from an EMBL/GenBank/DDBJ whole genome shotgun (WGS) entry which is preliminary data.</text>
</comment>
<dbReference type="Proteomes" id="UP000324897">
    <property type="component" value="Chromosome 3"/>
</dbReference>
<protein>
    <submittedName>
        <fullName evidence="2">Uncharacterized protein</fullName>
    </submittedName>
</protein>
<organism evidence="2 3">
    <name type="scientific">Eragrostis curvula</name>
    <name type="common">weeping love grass</name>
    <dbReference type="NCBI Taxonomy" id="38414"/>
    <lineage>
        <taxon>Eukaryota</taxon>
        <taxon>Viridiplantae</taxon>
        <taxon>Streptophyta</taxon>
        <taxon>Embryophyta</taxon>
        <taxon>Tracheophyta</taxon>
        <taxon>Spermatophyta</taxon>
        <taxon>Magnoliopsida</taxon>
        <taxon>Liliopsida</taxon>
        <taxon>Poales</taxon>
        <taxon>Poaceae</taxon>
        <taxon>PACMAD clade</taxon>
        <taxon>Chloridoideae</taxon>
        <taxon>Eragrostideae</taxon>
        <taxon>Eragrostidinae</taxon>
        <taxon>Eragrostis</taxon>
    </lineage>
</organism>
<accession>A0A5J9TNC4</accession>
<feature type="signal peptide" evidence="1">
    <location>
        <begin position="1"/>
        <end position="27"/>
    </location>
</feature>
<gene>
    <name evidence="2" type="ORF">EJB05_46549</name>
</gene>
<proteinExistence type="predicted"/>
<dbReference type="EMBL" id="RWGY01000039">
    <property type="protein sequence ID" value="TVU12883.1"/>
    <property type="molecule type" value="Genomic_DNA"/>
</dbReference>
<feature type="chain" id="PRO_5023931963" evidence="1">
    <location>
        <begin position="28"/>
        <end position="59"/>
    </location>
</feature>
<keyword evidence="1" id="KW-0732">Signal</keyword>
<dbReference type="Gramene" id="TVU12883">
    <property type="protein sequence ID" value="TVU12883"/>
    <property type="gene ID" value="EJB05_46549"/>
</dbReference>